<feature type="compositionally biased region" description="Polar residues" evidence="5">
    <location>
        <begin position="1644"/>
        <end position="1662"/>
    </location>
</feature>
<gene>
    <name evidence="7" type="ORF">P5673_013668</name>
</gene>
<dbReference type="EMBL" id="JARQWQ010000026">
    <property type="protein sequence ID" value="KAK2563302.1"/>
    <property type="molecule type" value="Genomic_DNA"/>
</dbReference>
<feature type="compositionally biased region" description="Basic and acidic residues" evidence="5">
    <location>
        <begin position="790"/>
        <end position="831"/>
    </location>
</feature>
<evidence type="ECO:0000256" key="4">
    <source>
        <dbReference type="ARBA" id="ARBA00047304"/>
    </source>
</evidence>
<feature type="compositionally biased region" description="Basic and acidic residues" evidence="5">
    <location>
        <begin position="1663"/>
        <end position="1673"/>
    </location>
</feature>
<dbReference type="PANTHER" id="PTHR32009:SF39">
    <property type="entry name" value="TIR DOMAIN-CONTAINING PROTEIN"/>
    <property type="match status" value="1"/>
</dbReference>
<keyword evidence="3" id="KW-0520">NAD</keyword>
<keyword evidence="8" id="KW-1185">Reference proteome</keyword>
<feature type="region of interest" description="Disordered" evidence="5">
    <location>
        <begin position="790"/>
        <end position="875"/>
    </location>
</feature>
<name>A0AAD9QL66_ACRCE</name>
<dbReference type="PANTHER" id="PTHR32009">
    <property type="entry name" value="TMV RESISTANCE PROTEIN N-LIKE"/>
    <property type="match status" value="1"/>
</dbReference>
<protein>
    <recommendedName>
        <fullName evidence="1">ADP-ribosyl cyclase/cyclic ADP-ribose hydrolase</fullName>
        <ecNumber evidence="1">3.2.2.6</ecNumber>
    </recommendedName>
</protein>
<dbReference type="Pfam" id="PF13676">
    <property type="entry name" value="TIR_2"/>
    <property type="match status" value="4"/>
</dbReference>
<accession>A0AAD9QL66</accession>
<evidence type="ECO:0000259" key="6">
    <source>
        <dbReference type="PROSITE" id="PS50104"/>
    </source>
</evidence>
<feature type="region of interest" description="Disordered" evidence="5">
    <location>
        <begin position="519"/>
        <end position="556"/>
    </location>
</feature>
<dbReference type="InterPro" id="IPR035897">
    <property type="entry name" value="Toll_tir_struct_dom_sf"/>
</dbReference>
<feature type="compositionally biased region" description="Basic and acidic residues" evidence="5">
    <location>
        <begin position="1606"/>
        <end position="1639"/>
    </location>
</feature>
<feature type="domain" description="TIR" evidence="6">
    <location>
        <begin position="1039"/>
        <end position="1168"/>
    </location>
</feature>
<comment type="caution">
    <text evidence="7">The sequence shown here is derived from an EMBL/GenBank/DDBJ whole genome shotgun (WGS) entry which is preliminary data.</text>
</comment>
<feature type="compositionally biased region" description="Polar residues" evidence="5">
    <location>
        <begin position="537"/>
        <end position="556"/>
    </location>
</feature>
<feature type="region of interest" description="Disordered" evidence="5">
    <location>
        <begin position="1606"/>
        <end position="1673"/>
    </location>
</feature>
<dbReference type="Proteomes" id="UP001249851">
    <property type="component" value="Unassembled WGS sequence"/>
</dbReference>
<feature type="compositionally biased region" description="Basic and acidic residues" evidence="5">
    <location>
        <begin position="519"/>
        <end position="530"/>
    </location>
</feature>
<dbReference type="GO" id="GO:0007165">
    <property type="term" value="P:signal transduction"/>
    <property type="evidence" value="ECO:0007669"/>
    <property type="project" value="InterPro"/>
</dbReference>
<proteinExistence type="predicted"/>
<evidence type="ECO:0000256" key="1">
    <source>
        <dbReference type="ARBA" id="ARBA00011982"/>
    </source>
</evidence>
<keyword evidence="2" id="KW-0378">Hydrolase</keyword>
<feature type="domain" description="TIR" evidence="6">
    <location>
        <begin position="175"/>
        <end position="308"/>
    </location>
</feature>
<evidence type="ECO:0000256" key="3">
    <source>
        <dbReference type="ARBA" id="ARBA00023027"/>
    </source>
</evidence>
<evidence type="ECO:0000256" key="2">
    <source>
        <dbReference type="ARBA" id="ARBA00022801"/>
    </source>
</evidence>
<dbReference type="PROSITE" id="PS50104">
    <property type="entry name" value="TIR"/>
    <property type="match status" value="3"/>
</dbReference>
<dbReference type="InterPro" id="IPR000157">
    <property type="entry name" value="TIR_dom"/>
</dbReference>
<feature type="compositionally biased region" description="Polar residues" evidence="5">
    <location>
        <begin position="1341"/>
        <end position="1360"/>
    </location>
</feature>
<feature type="region of interest" description="Disordered" evidence="5">
    <location>
        <begin position="1339"/>
        <end position="1360"/>
    </location>
</feature>
<dbReference type="Gene3D" id="3.40.50.10140">
    <property type="entry name" value="Toll/interleukin-1 receptor homology (TIR) domain"/>
    <property type="match status" value="6"/>
</dbReference>
<dbReference type="EC" id="3.2.2.6" evidence="1"/>
<dbReference type="SUPFAM" id="SSF52200">
    <property type="entry name" value="Toll/Interleukin receptor TIR domain"/>
    <property type="match status" value="6"/>
</dbReference>
<comment type="catalytic activity">
    <reaction evidence="4">
        <text>NAD(+) + H2O = ADP-D-ribose + nicotinamide + H(+)</text>
        <dbReference type="Rhea" id="RHEA:16301"/>
        <dbReference type="ChEBI" id="CHEBI:15377"/>
        <dbReference type="ChEBI" id="CHEBI:15378"/>
        <dbReference type="ChEBI" id="CHEBI:17154"/>
        <dbReference type="ChEBI" id="CHEBI:57540"/>
        <dbReference type="ChEBI" id="CHEBI:57967"/>
        <dbReference type="EC" id="3.2.2.6"/>
    </reaction>
    <physiologicalReaction direction="left-to-right" evidence="4">
        <dbReference type="Rhea" id="RHEA:16302"/>
    </physiologicalReaction>
</comment>
<evidence type="ECO:0000313" key="8">
    <source>
        <dbReference type="Proteomes" id="UP001249851"/>
    </source>
</evidence>
<feature type="compositionally biased region" description="Polar residues" evidence="5">
    <location>
        <begin position="836"/>
        <end position="862"/>
    </location>
</feature>
<evidence type="ECO:0000313" key="7">
    <source>
        <dbReference type="EMBL" id="KAK2563302.1"/>
    </source>
</evidence>
<sequence length="1673" mass="188606">MAFLSINTDTELLDAALSINLGISVRNLSKDKEEDLRKQYFCWWSKPLPEQHSFRRILCFEGGFGSNGSSPPKVVGAVFRCLIPILSGKGNTKGAVIMPLLASGDQGYSRSLMLSLILDSAIHWIKAGLLLKNLKIVVYSRNPQNYDKSFEELFKCFQEFKCNYDDKELVFETEIIYDVYMSHSSKDRDIALSVVKFLQSQRNINVFHEFQELNENQSWQEEIFNIMGKCSRVVALLSPTYLETETCIEQYNMALCINRRSEGTVLAPFYISSMDNMPTYMSLIQYEDCRPMDEWKMRKASDKVAESLLKPQKNEVSESEVIQASNRYDVFISYCHQDKAHADKLLTTLRSVDSDLNIFIDSAGLNTGTSWQQLLYSALDSSKSSIALLSPDYIKSKVCYEEFSLSYALFADKDRSLDLVTLLVEPVSELPLWCEGPLPIDCTLPGVDTDELLFKACIDLVSRLKGTRPTADDLLAQRVHGPTKDSPEIERAMENYRKSCFVLKSNVLKTPVELSRSSRCKDSLKDEQADGLRMSADGSTTASSSNETAQEASPELTQSAVSDLALSFASSDNKCASILKQLLLEKKPSLTISEPRAGDFTRVKALDNARVVVPLLSPAFLASKELVEELNIAIYRNRNSSRQILFPIQISAIPPLPTYVHLIPCEFSSVDYEWAWEIVDENLRDEIWKLSQTHDLSEGELFSLKSACNSILGALYHDVTLEFNPAERGLLNPVNRVLLNIRETEEDWKRIQRALYEQQGFEAWKKAFGIEINKQEGGFSEKAEERFTFSVEGREPNKEKMVQFDEDGRSEDKAMDLNEVATDERLGIAKDDSDDNSTQVKNYPYSSESKPNTSGHSQSSGKISMESRDYSPTPSSLIGALSRNLGISVHNLSKDKEEDLRKQYFCWWSKPLPEQHSFRRILCFEGGFGRNGSSPPKVVGAVFRCLIPILSGKGNTKGTVIMPLLASGDQGYSRSLMLSLILDSAIHWIKAGLLLKNLKIVVHSGNPQKCDKSFEELFKCFQEFKCNYDDKELVFETEIIYDVYMSHSSKDRDIALSVVKFLQSQRNISVFHEFQELNENQSWQEEIFNIMGKCSRVIALLSPAYLETETCIEQYNMALCINRRSEGTVLAPFYISSVDNMPTYMSLIQYEDCRSVDSDLIIFIDSAGLNTGTSWQQLLYSALDSSKSSIALLSPDYIKSKVCYEEFCLSYALFADNDRSLDFVTLLVEPVSELPLWCEGPLPIDCTLPGVDTDELLFKACIDLVSRLKGTRPTANDLLSQRVRGPTKDSLEIERAMENYRKSCFVLKSNVLKTSVELSRSSRSKDSLKDDQTDGLCMSADGSTIASSSNKTAQGASPELTQSETSSAVCDLALSFAYSDNKSASILKQLLLEKKPSLTISEPRAGDFTRVRGLENARVVVPLLSPAFLASKELVEELNIAIYRNRYSSRQILFPIQIAAIPPLPTYVHLIPCEFSSVDYEWAWEIVDENLRDEIWKLSQTYDLSEGDLFSLKLACNSILGALFHDVTLEFNPAERGLLNPVNRVLLNIRETEEDWKRIQRALYEQQGFEAWKKAFGIEINKQEGGFIEKAEERFTFSVEGREPNKEKMVQFDEDGRSEDKAMDLNEVATDERLGIAKDDSDDNSTQVKSNPYSSESKPNTSGDKENTIELTV</sequence>
<reference evidence="7" key="2">
    <citation type="journal article" date="2023" name="Science">
        <title>Genomic signatures of disease resistance in endangered staghorn corals.</title>
        <authorList>
            <person name="Vollmer S.V."/>
            <person name="Selwyn J.D."/>
            <person name="Despard B.A."/>
            <person name="Roesel C.L."/>
        </authorList>
    </citation>
    <scope>NUCLEOTIDE SEQUENCE</scope>
    <source>
        <strain evidence="7">K2</strain>
    </source>
</reference>
<dbReference type="SMART" id="SM00255">
    <property type="entry name" value="TIR"/>
    <property type="match status" value="4"/>
</dbReference>
<reference evidence="7" key="1">
    <citation type="journal article" date="2023" name="G3 (Bethesda)">
        <title>Whole genome assembly and annotation of the endangered Caribbean coral Acropora cervicornis.</title>
        <authorList>
            <person name="Selwyn J.D."/>
            <person name="Vollmer S.V."/>
        </authorList>
    </citation>
    <scope>NUCLEOTIDE SEQUENCE</scope>
    <source>
        <strain evidence="7">K2</strain>
    </source>
</reference>
<feature type="domain" description="TIR" evidence="6">
    <location>
        <begin position="326"/>
        <end position="456"/>
    </location>
</feature>
<organism evidence="7 8">
    <name type="scientific">Acropora cervicornis</name>
    <name type="common">Staghorn coral</name>
    <dbReference type="NCBI Taxonomy" id="6130"/>
    <lineage>
        <taxon>Eukaryota</taxon>
        <taxon>Metazoa</taxon>
        <taxon>Cnidaria</taxon>
        <taxon>Anthozoa</taxon>
        <taxon>Hexacorallia</taxon>
        <taxon>Scleractinia</taxon>
        <taxon>Astrocoeniina</taxon>
        <taxon>Acroporidae</taxon>
        <taxon>Acropora</taxon>
    </lineage>
</organism>
<dbReference type="GO" id="GO:0061809">
    <property type="term" value="F:NAD+ nucleosidase activity, cyclic ADP-ribose generating"/>
    <property type="evidence" value="ECO:0007669"/>
    <property type="project" value="UniProtKB-EC"/>
</dbReference>
<evidence type="ECO:0000256" key="5">
    <source>
        <dbReference type="SAM" id="MobiDB-lite"/>
    </source>
</evidence>